<dbReference type="Proteomes" id="UP000836841">
    <property type="component" value="Chromosome 2"/>
</dbReference>
<dbReference type="SUPFAM" id="SSF49599">
    <property type="entry name" value="TRAF domain-like"/>
    <property type="match status" value="1"/>
</dbReference>
<dbReference type="PANTHER" id="PTHR46236">
    <property type="entry name" value="TRAF-LIKE SUPERFAMILY PROTEIN"/>
    <property type="match status" value="1"/>
</dbReference>
<proteinExistence type="predicted"/>
<name>A0AAU9RP52_THLAR</name>
<dbReference type="Gene3D" id="2.60.210.10">
    <property type="entry name" value="Apoptosis, Tumor Necrosis Factor Receptor Associated Protein 2, Chain A"/>
    <property type="match status" value="1"/>
</dbReference>
<dbReference type="PROSITE" id="PS50144">
    <property type="entry name" value="MATH"/>
    <property type="match status" value="1"/>
</dbReference>
<keyword evidence="4" id="KW-1185">Reference proteome</keyword>
<gene>
    <name evidence="3" type="ORF">TAV2_LOCUS7384</name>
</gene>
<dbReference type="Pfam" id="PF22486">
    <property type="entry name" value="MATH_2"/>
    <property type="match status" value="1"/>
</dbReference>
<accession>A0AAU9RP52</accession>
<dbReference type="PANTHER" id="PTHR46236:SF12">
    <property type="entry name" value="MATH DOMAIN-CONTAINING PROTEIN"/>
    <property type="match status" value="1"/>
</dbReference>
<sequence>MEDQKLINFKFEIDNLLEKESEISSPIFLRGGCEWFAKVCPKGHDVEDHLSLYICVANTKSLRLGWKRRASCSLVLLNQSGKELYRTVEFCQLFCAQFPAWGFTVSLKMLKEKGYVEKRKLNLKVEVKVVEVVDESEVTRNETNETLMSKVFKVVSVTMLFARHPDIAANFKPKNQLLDNISLETKKGNSDGLRVEKHIRTLALKKEKAKSSTSAAKDYLEGVVRSWKLRLGFADLGGKIEPINVWGCALWHKSLIFTSEHRLEVIRTLCGGNHSTKSGTYGIITTARFLSTRMNQDRLSRDKLAPSSLCHKEYGPVCSHLGLLVKQTV</sequence>
<feature type="domain" description="MATH" evidence="2">
    <location>
        <begin position="6"/>
        <end position="127"/>
    </location>
</feature>
<dbReference type="EMBL" id="OU466858">
    <property type="protein sequence ID" value="CAH2047707.1"/>
    <property type="molecule type" value="Genomic_DNA"/>
</dbReference>
<reference evidence="3 4" key="1">
    <citation type="submission" date="2022-03" db="EMBL/GenBank/DDBJ databases">
        <authorList>
            <person name="Nunn A."/>
            <person name="Chopra R."/>
            <person name="Nunn A."/>
            <person name="Contreras Garrido A."/>
        </authorList>
    </citation>
    <scope>NUCLEOTIDE SEQUENCE [LARGE SCALE GENOMIC DNA]</scope>
</reference>
<dbReference type="InterPro" id="IPR008974">
    <property type="entry name" value="TRAF-like"/>
</dbReference>
<dbReference type="InterPro" id="IPR050804">
    <property type="entry name" value="MCC"/>
</dbReference>
<dbReference type="AlphaFoldDB" id="A0AAU9RP52"/>
<keyword evidence="1" id="KW-0175">Coiled coil</keyword>
<evidence type="ECO:0000313" key="4">
    <source>
        <dbReference type="Proteomes" id="UP000836841"/>
    </source>
</evidence>
<evidence type="ECO:0000256" key="1">
    <source>
        <dbReference type="ARBA" id="ARBA00023054"/>
    </source>
</evidence>
<organism evidence="3 4">
    <name type="scientific">Thlaspi arvense</name>
    <name type="common">Field penny-cress</name>
    <dbReference type="NCBI Taxonomy" id="13288"/>
    <lineage>
        <taxon>Eukaryota</taxon>
        <taxon>Viridiplantae</taxon>
        <taxon>Streptophyta</taxon>
        <taxon>Embryophyta</taxon>
        <taxon>Tracheophyta</taxon>
        <taxon>Spermatophyta</taxon>
        <taxon>Magnoliopsida</taxon>
        <taxon>eudicotyledons</taxon>
        <taxon>Gunneridae</taxon>
        <taxon>Pentapetalae</taxon>
        <taxon>rosids</taxon>
        <taxon>malvids</taxon>
        <taxon>Brassicales</taxon>
        <taxon>Brassicaceae</taxon>
        <taxon>Thlaspideae</taxon>
        <taxon>Thlaspi</taxon>
    </lineage>
</organism>
<dbReference type="SMART" id="SM00061">
    <property type="entry name" value="MATH"/>
    <property type="match status" value="1"/>
</dbReference>
<dbReference type="InterPro" id="IPR002083">
    <property type="entry name" value="MATH/TRAF_dom"/>
</dbReference>
<protein>
    <recommendedName>
        <fullName evidence="2">MATH domain-containing protein</fullName>
    </recommendedName>
</protein>
<dbReference type="CDD" id="cd00121">
    <property type="entry name" value="MATH"/>
    <property type="match status" value="1"/>
</dbReference>
<evidence type="ECO:0000313" key="3">
    <source>
        <dbReference type="EMBL" id="CAH2047707.1"/>
    </source>
</evidence>
<evidence type="ECO:0000259" key="2">
    <source>
        <dbReference type="PROSITE" id="PS50144"/>
    </source>
</evidence>